<proteinExistence type="predicted"/>
<evidence type="ECO:0000259" key="1">
    <source>
        <dbReference type="Pfam" id="PF06048"/>
    </source>
</evidence>
<accession>A0A242NTD7</accession>
<dbReference type="AlphaFoldDB" id="A0A242NTD7"/>
<dbReference type="EMBL" id="NASK01000099">
    <property type="protein sequence ID" value="OTQ48927.1"/>
    <property type="molecule type" value="Genomic_DNA"/>
</dbReference>
<protein>
    <recommendedName>
        <fullName evidence="1">DUF927 domain-containing protein</fullName>
    </recommendedName>
</protein>
<dbReference type="InterPro" id="IPR009270">
    <property type="entry name" value="DUF927"/>
</dbReference>
<dbReference type="Pfam" id="PF06048">
    <property type="entry name" value="DUF927"/>
    <property type="match status" value="1"/>
</dbReference>
<evidence type="ECO:0000313" key="3">
    <source>
        <dbReference type="Proteomes" id="UP000194968"/>
    </source>
</evidence>
<sequence>MKKNFIRCLGRTVISEIISKVYIYIEHSTDDPQKPCKRLIEAEIVCDPRKLKNDCIAHGYIFYDTSENTSLYWKNISLELSSLTKNKILLSYRPGFVGNNYLDISGKVIGQTEGMYGPLLHPSISFSSINNDQKGSLKEWQQHVAQYAHNSPLLMLSICLPFTGIICSLTSIENGGFHIYGRSSLGKSIMTYVAASVIGHYSNNEKWNVTETGMEELSERNNDSLLILDDAQTIADTAKQRASRLQKAIYVFANGKGKVKSKRYQERTAEWRSFLLSNGEKSLQQYAVEGGSEKLNGEKVRVIDIPAEINEQYGILDSLPDGFNSTSEFVQHLESACKCYFGSPKYDFLNSLIKALNKDKANVIDFIAKRITYFKKNIKVDLNNGIEVRIADKFALVYAAGCLATKYKVLPFERKDILNGITKCYRYSQCIPEHEQRYQDVLNNLKQHDYVDLLENSGKYTEKDIKSFDVVQCKVNNQSVLAITKKYLQQICGEQDTKGFLRYLVDKGMLLTQEEPCGKLKYTRQIRHKLKGYKANKTIERRYCIKI</sequence>
<dbReference type="OrthoDB" id="784829at2"/>
<dbReference type="RefSeq" id="WP_086320816.1">
    <property type="nucleotide sequence ID" value="NZ_NASK01000099.1"/>
</dbReference>
<reference evidence="2 3" key="1">
    <citation type="submission" date="2017-03" db="EMBL/GenBank/DDBJ databases">
        <title>Comparative genomics of honeybee gut symbionts reveal geographically distinct and subgroup specific antibiotic resistance.</title>
        <authorList>
            <person name="Ludvigsen J."/>
            <person name="Porcellato D."/>
            <person name="Labee-Lund T.M."/>
            <person name="Amdam G.V."/>
            <person name="Rudi K."/>
        </authorList>
    </citation>
    <scope>NUCLEOTIDE SEQUENCE [LARGE SCALE GENOMIC DNA]</scope>
    <source>
        <strain evidence="2 3">A-4-12</strain>
    </source>
</reference>
<dbReference type="Proteomes" id="UP000194968">
    <property type="component" value="Unassembled WGS sequence"/>
</dbReference>
<evidence type="ECO:0000313" key="2">
    <source>
        <dbReference type="EMBL" id="OTQ48927.1"/>
    </source>
</evidence>
<gene>
    <name evidence="2" type="ORF">B6D06_08370</name>
</gene>
<name>A0A242NTD7_9GAMM</name>
<feature type="domain" description="DUF927" evidence="1">
    <location>
        <begin position="132"/>
        <end position="263"/>
    </location>
</feature>
<organism evidence="2 3">
    <name type="scientific">Gilliamella apis</name>
    <dbReference type="NCBI Taxonomy" id="1970738"/>
    <lineage>
        <taxon>Bacteria</taxon>
        <taxon>Pseudomonadati</taxon>
        <taxon>Pseudomonadota</taxon>
        <taxon>Gammaproteobacteria</taxon>
        <taxon>Orbales</taxon>
        <taxon>Orbaceae</taxon>
        <taxon>Gilliamella</taxon>
    </lineage>
</organism>
<comment type="caution">
    <text evidence="2">The sequence shown here is derived from an EMBL/GenBank/DDBJ whole genome shotgun (WGS) entry which is preliminary data.</text>
</comment>